<keyword evidence="2 6" id="KW-0812">Transmembrane</keyword>
<proteinExistence type="predicted"/>
<reference evidence="8 9" key="1">
    <citation type="submission" date="2020-07" db="EMBL/GenBank/DDBJ databases">
        <title>Complete Genome Sequence of an acetic acid bacterium, Acetobacter aceti JCM20276.</title>
        <authorList>
            <person name="Hirose Y."/>
            <person name="Mihara H."/>
        </authorList>
    </citation>
    <scope>NUCLEOTIDE SEQUENCE [LARGE SCALE GENOMIC DNA]</scope>
    <source>
        <strain evidence="8 9">JCM20276</strain>
    </source>
</reference>
<evidence type="ECO:0000256" key="4">
    <source>
        <dbReference type="ARBA" id="ARBA00023136"/>
    </source>
</evidence>
<evidence type="ECO:0000256" key="5">
    <source>
        <dbReference type="SAM" id="Coils"/>
    </source>
</evidence>
<keyword evidence="1" id="KW-1003">Cell membrane</keyword>
<feature type="domain" description="Lipopolysaccharide assembly protein A" evidence="7">
    <location>
        <begin position="26"/>
        <end position="82"/>
    </location>
</feature>
<feature type="coiled-coil region" evidence="5">
    <location>
        <begin position="68"/>
        <end position="95"/>
    </location>
</feature>
<keyword evidence="4 6" id="KW-0472">Membrane</keyword>
<organism evidence="8 9">
    <name type="scientific">Acetobacter aceti</name>
    <dbReference type="NCBI Taxonomy" id="435"/>
    <lineage>
        <taxon>Bacteria</taxon>
        <taxon>Pseudomonadati</taxon>
        <taxon>Pseudomonadota</taxon>
        <taxon>Alphaproteobacteria</taxon>
        <taxon>Acetobacterales</taxon>
        <taxon>Acetobacteraceae</taxon>
        <taxon>Acetobacter</taxon>
        <taxon>Acetobacter subgen. Acetobacter</taxon>
    </lineage>
</organism>
<dbReference type="EMBL" id="AP023326">
    <property type="protein sequence ID" value="BCI65671.1"/>
    <property type="molecule type" value="Genomic_DNA"/>
</dbReference>
<feature type="transmembrane region" description="Helical" evidence="6">
    <location>
        <begin position="38"/>
        <end position="60"/>
    </location>
</feature>
<evidence type="ECO:0000313" key="8">
    <source>
        <dbReference type="EMBL" id="BCI65671.1"/>
    </source>
</evidence>
<evidence type="ECO:0000313" key="9">
    <source>
        <dbReference type="Proteomes" id="UP000515220"/>
    </source>
</evidence>
<evidence type="ECO:0000256" key="6">
    <source>
        <dbReference type="SAM" id="Phobius"/>
    </source>
</evidence>
<name>A0A6S6PGB0_ACEAC</name>
<evidence type="ECO:0000256" key="1">
    <source>
        <dbReference type="ARBA" id="ARBA00022475"/>
    </source>
</evidence>
<dbReference type="RefSeq" id="WP_099348948.1">
    <property type="nucleotide sequence ID" value="NZ_AP023326.1"/>
</dbReference>
<dbReference type="Pfam" id="PF06305">
    <property type="entry name" value="LapA_dom"/>
    <property type="match status" value="1"/>
</dbReference>
<protein>
    <recommendedName>
        <fullName evidence="7">Lipopolysaccharide assembly protein A domain-containing protein</fullName>
    </recommendedName>
</protein>
<dbReference type="GO" id="GO:0005886">
    <property type="term" value="C:plasma membrane"/>
    <property type="evidence" value="ECO:0007669"/>
    <property type="project" value="InterPro"/>
</dbReference>
<evidence type="ECO:0000256" key="3">
    <source>
        <dbReference type="ARBA" id="ARBA00022989"/>
    </source>
</evidence>
<dbReference type="AlphaFoldDB" id="A0A6S6PGB0"/>
<gene>
    <name evidence="8" type="ORF">AAJCM20276_02950</name>
</gene>
<accession>A0A6S6PGB0</accession>
<keyword evidence="3 6" id="KW-1133">Transmembrane helix</keyword>
<evidence type="ECO:0000256" key="2">
    <source>
        <dbReference type="ARBA" id="ARBA00022692"/>
    </source>
</evidence>
<evidence type="ECO:0000259" key="7">
    <source>
        <dbReference type="Pfam" id="PF06305"/>
    </source>
</evidence>
<dbReference type="Proteomes" id="UP000515220">
    <property type="component" value="Chromosome"/>
</dbReference>
<sequence length="123" mass="13339">MIRLILLVPFLLALILFAASNQEPSQMWFLTYSWSSSVGVLAVLTAFVGLLLGAFGVWVSELGQRRRARKAEARNKELEATVASQTAELERLQTQMRLAATTNAVPPTTTTITPIAPPSPSAV</sequence>
<dbReference type="InterPro" id="IPR010445">
    <property type="entry name" value="LapA_dom"/>
</dbReference>
<keyword evidence="5" id="KW-0175">Coiled coil</keyword>